<keyword evidence="1" id="KW-0472">Membrane</keyword>
<feature type="transmembrane region" description="Helical" evidence="1">
    <location>
        <begin position="282"/>
        <end position="301"/>
    </location>
</feature>
<protein>
    <submittedName>
        <fullName evidence="2">CPBP family intramembrane metalloprotease</fullName>
    </submittedName>
</protein>
<feature type="transmembrane region" description="Helical" evidence="1">
    <location>
        <begin position="321"/>
        <end position="346"/>
    </location>
</feature>
<name>A0A494Y3Y2_9BACL</name>
<accession>A0A494Y3Y2</accession>
<dbReference type="EMBL" id="RBZM01000003">
    <property type="protein sequence ID" value="RKP56165.1"/>
    <property type="molecule type" value="Genomic_DNA"/>
</dbReference>
<proteinExistence type="predicted"/>
<feature type="transmembrane region" description="Helical" evidence="1">
    <location>
        <begin position="494"/>
        <end position="518"/>
    </location>
</feature>
<keyword evidence="2" id="KW-0482">Metalloprotease</keyword>
<keyword evidence="2" id="KW-0645">Protease</keyword>
<dbReference type="GO" id="GO:0006508">
    <property type="term" value="P:proteolysis"/>
    <property type="evidence" value="ECO:0007669"/>
    <property type="project" value="UniProtKB-KW"/>
</dbReference>
<evidence type="ECO:0000256" key="1">
    <source>
        <dbReference type="SAM" id="Phobius"/>
    </source>
</evidence>
<feature type="transmembrane region" description="Helical" evidence="1">
    <location>
        <begin position="460"/>
        <end position="482"/>
    </location>
</feature>
<dbReference type="GO" id="GO:0008237">
    <property type="term" value="F:metallopeptidase activity"/>
    <property type="evidence" value="ECO:0007669"/>
    <property type="project" value="UniProtKB-KW"/>
</dbReference>
<evidence type="ECO:0000313" key="2">
    <source>
        <dbReference type="EMBL" id="RKP56165.1"/>
    </source>
</evidence>
<keyword evidence="1" id="KW-0812">Transmembrane</keyword>
<reference evidence="2 3" key="1">
    <citation type="submission" date="2018-10" db="EMBL/GenBank/DDBJ databases">
        <title>Cohnella sp. M2MS4P-1, whole genome shotgun sequence.</title>
        <authorList>
            <person name="Tuo L."/>
        </authorList>
    </citation>
    <scope>NUCLEOTIDE SEQUENCE [LARGE SCALE GENOMIC DNA]</scope>
    <source>
        <strain evidence="2 3">M2MS4P-1</strain>
    </source>
</reference>
<feature type="transmembrane region" description="Helical" evidence="1">
    <location>
        <begin position="538"/>
        <end position="558"/>
    </location>
</feature>
<dbReference type="AlphaFoldDB" id="A0A494Y3Y2"/>
<gene>
    <name evidence="2" type="ORF">D7Z26_05840</name>
</gene>
<comment type="caution">
    <text evidence="2">The sequence shown here is derived from an EMBL/GenBank/DDBJ whole genome shotgun (WGS) entry which is preliminary data.</text>
</comment>
<keyword evidence="2" id="KW-0378">Hydrolase</keyword>
<feature type="transmembrane region" description="Helical" evidence="1">
    <location>
        <begin position="372"/>
        <end position="391"/>
    </location>
</feature>
<feature type="transmembrane region" description="Helical" evidence="1">
    <location>
        <begin position="246"/>
        <end position="270"/>
    </location>
</feature>
<dbReference type="Proteomes" id="UP000282076">
    <property type="component" value="Unassembled WGS sequence"/>
</dbReference>
<sequence length="571" mass="63748">MILNRIVPSQLDKRWLWTATIGFLLFLLIQVFPVTGQLFSTDTNHVLTRTEANVKALEWASDRFGLARENVEKTTVTHLSDSDTVGYLTKYELVDAFDKQWSATAPRDVYAVEIRLRDTLEGLVLYLDMDKGKLVAWQTKGNQSSEQVNSDLPADNLADRAMNYAMHWGVQADQWKWDGQENADGSVRFVSALPEIGQANPWLKVAVPNGYSAISSAFPPWQGGSVTYGVDLPASFTGYMDKQEHWAMQLSIFGFILPSLLMFVIAIVYTGTHGEHTSYRRGIFLSVIFFALYAGLTFNMIPGLRAGTWKMGASLSDNVSVIASLITYAAMALLTYFSAVGGDGLWRSMGRSLWPRWKEAGYGNDVLNSMRIGYFLAFILLGAQSFILLVLEKSLGSFSSSDASQSMYNMSIPWLLPLLAWCAGISEELQSRLFGIGLFRSWFVGTARKLLGREPSHRTASILTIAAIVPPGLLWALGHVGYAIYPFYTRIIELVLMSFLFGWFMLRFGIMAAIFAHVTLDAILMGLQMMFDGLPYDFIGGVFSIAMPAIVAIAIWWLHRTFRREAKTVES</sequence>
<organism evidence="2 3">
    <name type="scientific">Cohnella endophytica</name>
    <dbReference type="NCBI Taxonomy" id="2419778"/>
    <lineage>
        <taxon>Bacteria</taxon>
        <taxon>Bacillati</taxon>
        <taxon>Bacillota</taxon>
        <taxon>Bacilli</taxon>
        <taxon>Bacillales</taxon>
        <taxon>Paenibacillaceae</taxon>
        <taxon>Cohnella</taxon>
    </lineage>
</organism>
<keyword evidence="3" id="KW-1185">Reference proteome</keyword>
<keyword evidence="1" id="KW-1133">Transmembrane helix</keyword>
<evidence type="ECO:0000313" key="3">
    <source>
        <dbReference type="Proteomes" id="UP000282076"/>
    </source>
</evidence>